<feature type="domain" description="Response regulatory" evidence="8">
    <location>
        <begin position="1"/>
        <end position="117"/>
    </location>
</feature>
<dbReference type="GO" id="GO:0005829">
    <property type="term" value="C:cytosol"/>
    <property type="evidence" value="ECO:0007669"/>
    <property type="project" value="TreeGrafter"/>
</dbReference>
<evidence type="ECO:0000256" key="7">
    <source>
        <dbReference type="PROSITE-ProRule" id="PRU01091"/>
    </source>
</evidence>
<evidence type="ECO:0000256" key="5">
    <source>
        <dbReference type="ARBA" id="ARBA00023163"/>
    </source>
</evidence>
<dbReference type="Gene3D" id="1.10.10.10">
    <property type="entry name" value="Winged helix-like DNA-binding domain superfamily/Winged helix DNA-binding domain"/>
    <property type="match status" value="1"/>
</dbReference>
<dbReference type="Pfam" id="PF00486">
    <property type="entry name" value="Trans_reg_C"/>
    <property type="match status" value="1"/>
</dbReference>
<dbReference type="GO" id="GO:0006355">
    <property type="term" value="P:regulation of DNA-templated transcription"/>
    <property type="evidence" value="ECO:0007669"/>
    <property type="project" value="InterPro"/>
</dbReference>
<proteinExistence type="predicted"/>
<gene>
    <name evidence="10" type="ORF">kam1_656</name>
</gene>
<feature type="modified residue" description="4-aspartylphosphate" evidence="6">
    <location>
        <position position="51"/>
    </location>
</feature>
<dbReference type="Proteomes" id="UP000315925">
    <property type="component" value="Chromosome"/>
</dbReference>
<evidence type="ECO:0000256" key="3">
    <source>
        <dbReference type="ARBA" id="ARBA00023015"/>
    </source>
</evidence>
<feature type="DNA-binding region" description="OmpR/PhoB-type" evidence="7">
    <location>
        <begin position="124"/>
        <end position="224"/>
    </location>
</feature>
<reference evidence="11" key="1">
    <citation type="submission" date="2019-03" db="EMBL/GenBank/DDBJ databases">
        <title>Complete genome of Methylacidiphilum kamchatkense Kam1.</title>
        <authorList>
            <person name="Kruse T."/>
            <person name="Murarilal Ratnadevi C."/>
            <person name="Erikstad H.-A."/>
            <person name="Birkeland N.-K."/>
        </authorList>
    </citation>
    <scope>NUCLEOTIDE SEQUENCE [LARGE SCALE GENOMIC DNA]</scope>
    <source>
        <strain evidence="11">kam1</strain>
    </source>
</reference>
<keyword evidence="4 7" id="KW-0238">DNA-binding</keyword>
<dbReference type="GO" id="GO:0000976">
    <property type="term" value="F:transcription cis-regulatory region binding"/>
    <property type="evidence" value="ECO:0007669"/>
    <property type="project" value="TreeGrafter"/>
</dbReference>
<keyword evidence="2" id="KW-0902">Two-component regulatory system</keyword>
<dbReference type="EMBL" id="CP037899">
    <property type="protein sequence ID" value="QDQ41904.1"/>
    <property type="molecule type" value="Genomic_DNA"/>
</dbReference>
<dbReference type="Gene3D" id="3.40.50.2300">
    <property type="match status" value="1"/>
</dbReference>
<dbReference type="InterPro" id="IPR001789">
    <property type="entry name" value="Sig_transdc_resp-reg_receiver"/>
</dbReference>
<evidence type="ECO:0000313" key="10">
    <source>
        <dbReference type="EMBL" id="QDQ41904.1"/>
    </source>
</evidence>
<dbReference type="PROSITE" id="PS51755">
    <property type="entry name" value="OMPR_PHOB"/>
    <property type="match status" value="1"/>
</dbReference>
<dbReference type="GO" id="GO:0032993">
    <property type="term" value="C:protein-DNA complex"/>
    <property type="evidence" value="ECO:0007669"/>
    <property type="project" value="TreeGrafter"/>
</dbReference>
<dbReference type="PROSITE" id="PS50110">
    <property type="entry name" value="RESPONSE_REGULATORY"/>
    <property type="match status" value="1"/>
</dbReference>
<dbReference type="PANTHER" id="PTHR48111">
    <property type="entry name" value="REGULATOR OF RPOS"/>
    <property type="match status" value="1"/>
</dbReference>
<evidence type="ECO:0000259" key="8">
    <source>
        <dbReference type="PROSITE" id="PS50110"/>
    </source>
</evidence>
<dbReference type="CDD" id="cd00383">
    <property type="entry name" value="trans_reg_C"/>
    <property type="match status" value="1"/>
</dbReference>
<dbReference type="InterPro" id="IPR036388">
    <property type="entry name" value="WH-like_DNA-bd_sf"/>
</dbReference>
<dbReference type="SMART" id="SM00862">
    <property type="entry name" value="Trans_reg_C"/>
    <property type="match status" value="1"/>
</dbReference>
<accession>A0A516TL58</accession>
<evidence type="ECO:0000259" key="9">
    <source>
        <dbReference type="PROSITE" id="PS51755"/>
    </source>
</evidence>
<dbReference type="InterPro" id="IPR016032">
    <property type="entry name" value="Sig_transdc_resp-reg_C-effctor"/>
</dbReference>
<organism evidence="10 11">
    <name type="scientific">Methylacidiphilum kamchatkense Kam1</name>
    <dbReference type="NCBI Taxonomy" id="1202785"/>
    <lineage>
        <taxon>Bacteria</taxon>
        <taxon>Pseudomonadati</taxon>
        <taxon>Verrucomicrobiota</taxon>
        <taxon>Methylacidiphilae</taxon>
        <taxon>Methylacidiphilales</taxon>
        <taxon>Methylacidiphilaceae</taxon>
        <taxon>Methylacidiphilum (ex Ratnadevi et al. 2023)</taxon>
    </lineage>
</organism>
<evidence type="ECO:0000256" key="4">
    <source>
        <dbReference type="ARBA" id="ARBA00023125"/>
    </source>
</evidence>
<keyword evidence="1 6" id="KW-0597">Phosphoprotein</keyword>
<name>A0A516TL58_9BACT</name>
<protein>
    <submittedName>
        <fullName evidence="10">Two-component system OmpR family response regulator/two-component system response regulator PhoP</fullName>
    </submittedName>
</protein>
<sequence>MIFILATSNEAYIRSVEEATKLLNSQLITVNHLSEFFIQLIFKTYDAAIIDPKTPTNFPYLEIVEKLRSEGILLPILLIDIDLNAQKRIIALRKGIEVFIPKDFSPEELAEHLQILIKKRKPEKHILKTGNLTVDLKNSKVWKGTREIKLTPKEFSLLALLLSKRNNIVSTEEICEQIWGNSSKISSIQNVIQVHMCGLRKKLEKNTLKNFITTVRGKGWIIRDIL</sequence>
<feature type="domain" description="OmpR/PhoB-type" evidence="9">
    <location>
        <begin position="124"/>
        <end position="224"/>
    </location>
</feature>
<dbReference type="SUPFAM" id="SSF52172">
    <property type="entry name" value="CheY-like"/>
    <property type="match status" value="1"/>
</dbReference>
<dbReference type="KEGG" id="mkc:kam1_656"/>
<dbReference type="RefSeq" id="WP_143958236.1">
    <property type="nucleotide sequence ID" value="NZ_CP037899.1"/>
</dbReference>
<dbReference type="AlphaFoldDB" id="A0A516TL58"/>
<evidence type="ECO:0000256" key="6">
    <source>
        <dbReference type="PROSITE-ProRule" id="PRU00169"/>
    </source>
</evidence>
<keyword evidence="3" id="KW-0805">Transcription regulation</keyword>
<evidence type="ECO:0000256" key="1">
    <source>
        <dbReference type="ARBA" id="ARBA00022553"/>
    </source>
</evidence>
<dbReference type="InterPro" id="IPR001867">
    <property type="entry name" value="OmpR/PhoB-type_DNA-bd"/>
</dbReference>
<dbReference type="InterPro" id="IPR011006">
    <property type="entry name" value="CheY-like_superfamily"/>
</dbReference>
<keyword evidence="5" id="KW-0804">Transcription</keyword>
<evidence type="ECO:0000256" key="2">
    <source>
        <dbReference type="ARBA" id="ARBA00023012"/>
    </source>
</evidence>
<dbReference type="GO" id="GO:0000156">
    <property type="term" value="F:phosphorelay response regulator activity"/>
    <property type="evidence" value="ECO:0007669"/>
    <property type="project" value="TreeGrafter"/>
</dbReference>
<dbReference type="SUPFAM" id="SSF46894">
    <property type="entry name" value="C-terminal effector domain of the bipartite response regulators"/>
    <property type="match status" value="1"/>
</dbReference>
<dbReference type="PANTHER" id="PTHR48111:SF22">
    <property type="entry name" value="REGULATOR OF RPOS"/>
    <property type="match status" value="1"/>
</dbReference>
<evidence type="ECO:0000313" key="11">
    <source>
        <dbReference type="Proteomes" id="UP000315925"/>
    </source>
</evidence>
<dbReference type="InterPro" id="IPR039420">
    <property type="entry name" value="WalR-like"/>
</dbReference>